<dbReference type="SUPFAM" id="SSF51197">
    <property type="entry name" value="Clavaminate synthase-like"/>
    <property type="match status" value="1"/>
</dbReference>
<keyword evidence="4" id="KW-1185">Reference proteome</keyword>
<dbReference type="InterPro" id="IPR003819">
    <property type="entry name" value="TauD/TfdA-like"/>
</dbReference>
<dbReference type="Gene3D" id="3.60.130.10">
    <property type="entry name" value="Clavaminate synthase-like"/>
    <property type="match status" value="1"/>
</dbReference>
<reference evidence="4" key="1">
    <citation type="submission" date="2018-05" db="EMBL/GenBank/DDBJ databases">
        <title>Draft genome sequence of Stemphylium lycopersici strain CIDEFI 213.</title>
        <authorList>
            <person name="Medina R."/>
            <person name="Franco M.E.E."/>
            <person name="Lucentini C.G."/>
            <person name="Saparrat M.C.N."/>
            <person name="Balatti P.A."/>
        </authorList>
    </citation>
    <scope>NUCLEOTIDE SEQUENCE [LARGE SCALE GENOMIC DNA]</scope>
    <source>
        <strain evidence="4">CIDEFI 213</strain>
    </source>
</reference>
<sequence>MASPVLSPRSSFESLCSNSSSILSESSSIQSISSSINRDAASIHSDTSSIIDSPDKLAPPVVGPMVWQGDELNPKEYIVQLSNREIRDIRAAIIKFKLSGLELEQISRENFDLGNPRLVQKLSSLSTEIHSGRGVVVLRGLDSPRQGPRDRLSDLEAVIAFTGLCSYICPSRATDSYANQTLSHVRDASKQSVPADCKGIGLAGSKIPAAMEFHSDRFSGDVLALFVRDDGGQGAGGEQFLTSFSRVYNELLETEPEVLETMLEADWPFELKNKDNTTYLSPGPILFFSHGLPICQLVKAPLLGTPTLPRSPHLPSLTPRQQHALSTVETLCKRFSTQLDRRTGDLQFVHNLSVLHARSAYRSTSKTDGEASSRHLLRMFLRDPERAWKKPKGCYEQFEDPFEEGRVQLIPVVDTDPWRLISGRESHG</sequence>
<accession>A0A364N3B0</accession>
<dbReference type="PANTHER" id="PTHR10696">
    <property type="entry name" value="GAMMA-BUTYROBETAINE HYDROXYLASE-RELATED"/>
    <property type="match status" value="1"/>
</dbReference>
<dbReference type="STRING" id="183478.A0A364N3B0"/>
<dbReference type="InterPro" id="IPR042098">
    <property type="entry name" value="TauD-like_sf"/>
</dbReference>
<dbReference type="PANTHER" id="PTHR10696:SF54">
    <property type="entry name" value="FAMILY OXIDOREDUCTASE, PUTATIVE (AFU_ORTHOLOGUE AFUA_4G13850)-RELATED"/>
    <property type="match status" value="1"/>
</dbReference>
<dbReference type="GO" id="GO:0016491">
    <property type="term" value="F:oxidoreductase activity"/>
    <property type="evidence" value="ECO:0007669"/>
    <property type="project" value="UniProtKB-KW"/>
</dbReference>
<gene>
    <name evidence="3" type="ORF">DDE83_004903</name>
</gene>
<proteinExistence type="predicted"/>
<keyword evidence="1" id="KW-0560">Oxidoreductase</keyword>
<evidence type="ECO:0000313" key="3">
    <source>
        <dbReference type="EMBL" id="RAR10759.1"/>
    </source>
</evidence>
<dbReference type="Pfam" id="PF02668">
    <property type="entry name" value="TauD"/>
    <property type="match status" value="1"/>
</dbReference>
<evidence type="ECO:0000256" key="1">
    <source>
        <dbReference type="ARBA" id="ARBA00023002"/>
    </source>
</evidence>
<feature type="domain" description="TauD/TfdA-like" evidence="2">
    <location>
        <begin position="105"/>
        <end position="379"/>
    </location>
</feature>
<name>A0A364N3B0_STELY</name>
<dbReference type="Proteomes" id="UP000249619">
    <property type="component" value="Unassembled WGS sequence"/>
</dbReference>
<evidence type="ECO:0000259" key="2">
    <source>
        <dbReference type="Pfam" id="PF02668"/>
    </source>
</evidence>
<dbReference type="OrthoDB" id="272271at2759"/>
<dbReference type="InterPro" id="IPR050411">
    <property type="entry name" value="AlphaKG_dependent_hydroxylases"/>
</dbReference>
<organism evidence="3 4">
    <name type="scientific">Stemphylium lycopersici</name>
    <name type="common">Tomato gray leaf spot disease fungus</name>
    <name type="synonym">Thyrospora lycopersici</name>
    <dbReference type="NCBI Taxonomy" id="183478"/>
    <lineage>
        <taxon>Eukaryota</taxon>
        <taxon>Fungi</taxon>
        <taxon>Dikarya</taxon>
        <taxon>Ascomycota</taxon>
        <taxon>Pezizomycotina</taxon>
        <taxon>Dothideomycetes</taxon>
        <taxon>Pleosporomycetidae</taxon>
        <taxon>Pleosporales</taxon>
        <taxon>Pleosporineae</taxon>
        <taxon>Pleosporaceae</taxon>
        <taxon>Stemphylium</taxon>
    </lineage>
</organism>
<evidence type="ECO:0000313" key="4">
    <source>
        <dbReference type="Proteomes" id="UP000249619"/>
    </source>
</evidence>
<dbReference type="AlphaFoldDB" id="A0A364N3B0"/>
<dbReference type="EMBL" id="QGDH01000063">
    <property type="protein sequence ID" value="RAR10759.1"/>
    <property type="molecule type" value="Genomic_DNA"/>
</dbReference>
<protein>
    <submittedName>
        <fullName evidence="3">Clavaminate synthase-like protein</fullName>
    </submittedName>
</protein>
<comment type="caution">
    <text evidence="3">The sequence shown here is derived from an EMBL/GenBank/DDBJ whole genome shotgun (WGS) entry which is preliminary data.</text>
</comment>